<keyword evidence="3" id="KW-1185">Reference proteome</keyword>
<dbReference type="Proteomes" id="UP000193922">
    <property type="component" value="Unassembled WGS sequence"/>
</dbReference>
<evidence type="ECO:0000313" key="2">
    <source>
        <dbReference type="EMBL" id="ORX68126.1"/>
    </source>
</evidence>
<evidence type="ECO:0008006" key="4">
    <source>
        <dbReference type="Google" id="ProtNLM"/>
    </source>
</evidence>
<feature type="chain" id="PRO_5012847309" description="Secreted protein" evidence="1">
    <location>
        <begin position="29"/>
        <end position="281"/>
    </location>
</feature>
<gene>
    <name evidence="2" type="ORF">DL89DRAFT_268663</name>
</gene>
<proteinExistence type="predicted"/>
<feature type="signal peptide" evidence="1">
    <location>
        <begin position="1"/>
        <end position="28"/>
    </location>
</feature>
<organism evidence="2 3">
    <name type="scientific">Linderina pennispora</name>
    <dbReference type="NCBI Taxonomy" id="61395"/>
    <lineage>
        <taxon>Eukaryota</taxon>
        <taxon>Fungi</taxon>
        <taxon>Fungi incertae sedis</taxon>
        <taxon>Zoopagomycota</taxon>
        <taxon>Kickxellomycotina</taxon>
        <taxon>Kickxellomycetes</taxon>
        <taxon>Kickxellales</taxon>
        <taxon>Kickxellaceae</taxon>
        <taxon>Linderina</taxon>
    </lineage>
</organism>
<comment type="caution">
    <text evidence="2">The sequence shown here is derived from an EMBL/GenBank/DDBJ whole genome shotgun (WGS) entry which is preliminary data.</text>
</comment>
<evidence type="ECO:0000313" key="3">
    <source>
        <dbReference type="Proteomes" id="UP000193922"/>
    </source>
</evidence>
<accession>A0A1Y1W4F9</accession>
<dbReference type="AlphaFoldDB" id="A0A1Y1W4F9"/>
<dbReference type="EMBL" id="MCFD01000010">
    <property type="protein sequence ID" value="ORX68126.1"/>
    <property type="molecule type" value="Genomic_DNA"/>
</dbReference>
<evidence type="ECO:0000256" key="1">
    <source>
        <dbReference type="SAM" id="SignalP"/>
    </source>
</evidence>
<protein>
    <recommendedName>
        <fullName evidence="4">Secreted protein</fullName>
    </recommendedName>
</protein>
<reference evidence="2 3" key="1">
    <citation type="submission" date="2016-07" db="EMBL/GenBank/DDBJ databases">
        <title>Pervasive Adenine N6-methylation of Active Genes in Fungi.</title>
        <authorList>
            <consortium name="DOE Joint Genome Institute"/>
            <person name="Mondo S.J."/>
            <person name="Dannebaum R.O."/>
            <person name="Kuo R.C."/>
            <person name="Labutti K."/>
            <person name="Haridas S."/>
            <person name="Kuo A."/>
            <person name="Salamov A."/>
            <person name="Ahrendt S.R."/>
            <person name="Lipzen A."/>
            <person name="Sullivan W."/>
            <person name="Andreopoulos W.B."/>
            <person name="Clum A."/>
            <person name="Lindquist E."/>
            <person name="Daum C."/>
            <person name="Ramamoorthy G.K."/>
            <person name="Gryganskyi A."/>
            <person name="Culley D."/>
            <person name="Magnuson J.K."/>
            <person name="James T.Y."/>
            <person name="O'Malley M.A."/>
            <person name="Stajich J.E."/>
            <person name="Spatafora J.W."/>
            <person name="Visel A."/>
            <person name="Grigoriev I.V."/>
        </authorList>
    </citation>
    <scope>NUCLEOTIDE SEQUENCE [LARGE SCALE GENOMIC DNA]</scope>
    <source>
        <strain evidence="2 3">ATCC 12442</strain>
    </source>
</reference>
<dbReference type="RefSeq" id="XP_040741940.1">
    <property type="nucleotide sequence ID" value="XM_040887999.1"/>
</dbReference>
<dbReference type="GeneID" id="63804647"/>
<keyword evidence="1" id="KW-0732">Signal</keyword>
<name>A0A1Y1W4F9_9FUNG</name>
<sequence length="281" mass="30482">MSRGLDFALCAVPVAVLCFVLCPHTTHSGRSVCLPACWQSFLHSEMWSFGSGARANLGFAVLGSGSCCRKVLSLHWHGALFAAAAPKTTQWTRPDFPPCLIFSPSCSFACWAVGTIWPVLAAALLLATSMSPHAGTAAHIYLAIDASANYPSPVHFLCNPVPVLRSRIAWKGTPFYALWWDATHILQNSKGWRSPAPGWLSARPTRKVALRHIFSVAASHALEKLILADFCVLLCRLHFLLASQCGHDKDDGLETMIALSRHLARLRITASVAFGLGASFF</sequence>